<comment type="caution">
    <text evidence="2">The sequence shown here is derived from an EMBL/GenBank/DDBJ whole genome shotgun (WGS) entry which is preliminary data.</text>
</comment>
<feature type="region of interest" description="Disordered" evidence="1">
    <location>
        <begin position="183"/>
        <end position="204"/>
    </location>
</feature>
<feature type="compositionally biased region" description="Low complexity" evidence="1">
    <location>
        <begin position="325"/>
        <end position="340"/>
    </location>
</feature>
<evidence type="ECO:0000256" key="1">
    <source>
        <dbReference type="SAM" id="MobiDB-lite"/>
    </source>
</evidence>
<gene>
    <name evidence="2" type="ORF">PT974_06819</name>
</gene>
<organism evidence="2 3">
    <name type="scientific">Cladobotryum mycophilum</name>
    <dbReference type="NCBI Taxonomy" id="491253"/>
    <lineage>
        <taxon>Eukaryota</taxon>
        <taxon>Fungi</taxon>
        <taxon>Dikarya</taxon>
        <taxon>Ascomycota</taxon>
        <taxon>Pezizomycotina</taxon>
        <taxon>Sordariomycetes</taxon>
        <taxon>Hypocreomycetidae</taxon>
        <taxon>Hypocreales</taxon>
        <taxon>Hypocreaceae</taxon>
        <taxon>Cladobotryum</taxon>
    </lineage>
</organism>
<sequence length="357" mass="39344">MASVEQTCNHIDFIPGDHDMEAHENDKKSYRSSFSSSSRPSTPATPASEIDDLEVSPKTIVGKMLGQDIKSDNLLVPALPAKSSLRASRLLATLPQKNSSEARPVLTPAAPHLLYLSSEEDASSSADDFSDCDYASDNEPMEETPEQPARMVSVVFSGRPSIIELPRRSISPSSTECTVSELLRTSTEPSLNRKGSYSSDLSMAYNHPPRSSSMINTTFDMQRHTFLNTDPFATKSELDEREVNQTRKATTMFKRTLSLVRKRSKPVLNSTGAMSRENLSIQPVRMQQVGEEQEEHHVSEPRTSTPRGPATYHEIISSARKNSYSATSSPVSETTSPTSPGKKLRSGFMSRRKSIKA</sequence>
<dbReference type="EMBL" id="JAVFKD010000012">
    <property type="protein sequence ID" value="KAK5993389.1"/>
    <property type="molecule type" value="Genomic_DNA"/>
</dbReference>
<keyword evidence="3" id="KW-1185">Reference proteome</keyword>
<evidence type="ECO:0000313" key="3">
    <source>
        <dbReference type="Proteomes" id="UP001338125"/>
    </source>
</evidence>
<feature type="compositionally biased region" description="Polar residues" evidence="1">
    <location>
        <begin position="183"/>
        <end position="201"/>
    </location>
</feature>
<evidence type="ECO:0000313" key="2">
    <source>
        <dbReference type="EMBL" id="KAK5993389.1"/>
    </source>
</evidence>
<feature type="compositionally biased region" description="Low complexity" evidence="1">
    <location>
        <begin position="31"/>
        <end position="48"/>
    </location>
</feature>
<feature type="region of interest" description="Disordered" evidence="1">
    <location>
        <begin position="119"/>
        <end position="148"/>
    </location>
</feature>
<feature type="compositionally biased region" description="Acidic residues" evidence="1">
    <location>
        <begin position="119"/>
        <end position="145"/>
    </location>
</feature>
<proteinExistence type="predicted"/>
<reference evidence="2 3" key="1">
    <citation type="submission" date="2024-01" db="EMBL/GenBank/DDBJ databases">
        <title>Complete genome of Cladobotryum mycophilum ATHUM6906.</title>
        <authorList>
            <person name="Christinaki A.C."/>
            <person name="Myridakis A.I."/>
            <person name="Kouvelis V.N."/>
        </authorList>
    </citation>
    <scope>NUCLEOTIDE SEQUENCE [LARGE SCALE GENOMIC DNA]</scope>
    <source>
        <strain evidence="2 3">ATHUM6906</strain>
    </source>
</reference>
<dbReference type="Proteomes" id="UP001338125">
    <property type="component" value="Unassembled WGS sequence"/>
</dbReference>
<feature type="region of interest" description="Disordered" evidence="1">
    <location>
        <begin position="1"/>
        <end position="53"/>
    </location>
</feature>
<feature type="region of interest" description="Disordered" evidence="1">
    <location>
        <begin position="286"/>
        <end position="357"/>
    </location>
</feature>
<feature type="compositionally biased region" description="Basic residues" evidence="1">
    <location>
        <begin position="342"/>
        <end position="357"/>
    </location>
</feature>
<feature type="compositionally biased region" description="Basic and acidic residues" evidence="1">
    <location>
        <begin position="15"/>
        <end position="29"/>
    </location>
</feature>
<protein>
    <submittedName>
        <fullName evidence="2">Uncharacterized protein</fullName>
    </submittedName>
</protein>
<accession>A0ABR0SMQ0</accession>
<name>A0ABR0SMQ0_9HYPO</name>